<reference evidence="3 4" key="1">
    <citation type="submission" date="2019-03" db="EMBL/GenBank/DDBJ databases">
        <title>Draft genome sequence of Xylaria hypoxylon DSM 108379, a ubiquitous saprotrophic-parasitic fungi on hardwood.</title>
        <authorList>
            <person name="Buettner E."/>
            <person name="Leonhardt S."/>
            <person name="Gebauer A.M."/>
            <person name="Liers C."/>
            <person name="Hofrichter M."/>
            <person name="Kellner H."/>
        </authorList>
    </citation>
    <scope>NUCLEOTIDE SEQUENCE [LARGE SCALE GENOMIC DNA]</scope>
    <source>
        <strain evidence="3 4">DSM 108379</strain>
    </source>
</reference>
<gene>
    <name evidence="3" type="ORF">E0Z10_g9584</name>
</gene>
<feature type="coiled-coil region" evidence="1">
    <location>
        <begin position="190"/>
        <end position="223"/>
    </location>
</feature>
<keyword evidence="4" id="KW-1185">Reference proteome</keyword>
<feature type="region of interest" description="Disordered" evidence="2">
    <location>
        <begin position="1"/>
        <end position="22"/>
    </location>
</feature>
<organism evidence="3 4">
    <name type="scientific">Xylaria hypoxylon</name>
    <dbReference type="NCBI Taxonomy" id="37992"/>
    <lineage>
        <taxon>Eukaryota</taxon>
        <taxon>Fungi</taxon>
        <taxon>Dikarya</taxon>
        <taxon>Ascomycota</taxon>
        <taxon>Pezizomycotina</taxon>
        <taxon>Sordariomycetes</taxon>
        <taxon>Xylariomycetidae</taxon>
        <taxon>Xylariales</taxon>
        <taxon>Xylariaceae</taxon>
        <taxon>Xylaria</taxon>
    </lineage>
</organism>
<protein>
    <submittedName>
        <fullName evidence="3">Uncharacterized protein</fullName>
    </submittedName>
</protein>
<evidence type="ECO:0000256" key="2">
    <source>
        <dbReference type="SAM" id="MobiDB-lite"/>
    </source>
</evidence>
<dbReference type="Proteomes" id="UP000297716">
    <property type="component" value="Unassembled WGS sequence"/>
</dbReference>
<dbReference type="AlphaFoldDB" id="A0A4Z0YIS6"/>
<evidence type="ECO:0000313" key="3">
    <source>
        <dbReference type="EMBL" id="TGJ79181.1"/>
    </source>
</evidence>
<sequence>MERHPFPEMASETNDNTPSPGARSITWDVTTQCFVVNTANPSCAALLAICRSDAAAHGLVTDPLGYEQVVLVGIREEISDYVGRGYHLKALRYALEYAFITPARAPDPSFFQGDREQRHSYGGQYEVLDRRTDPQPHIAVHRYYEDSIFPQTIWFVQDEADNKPTRQIPPWILEYVDPLDNYSNQAYRSINDQTNAFAALENLFDEEEESSMAEEDYEDLEEQFLVLPMV</sequence>
<keyword evidence="1" id="KW-0175">Coiled coil</keyword>
<dbReference type="EMBL" id="SKBN01000308">
    <property type="protein sequence ID" value="TGJ79181.1"/>
    <property type="molecule type" value="Genomic_DNA"/>
</dbReference>
<comment type="caution">
    <text evidence="3">The sequence shown here is derived from an EMBL/GenBank/DDBJ whole genome shotgun (WGS) entry which is preliminary data.</text>
</comment>
<proteinExistence type="predicted"/>
<evidence type="ECO:0000256" key="1">
    <source>
        <dbReference type="SAM" id="Coils"/>
    </source>
</evidence>
<name>A0A4Z0YIS6_9PEZI</name>
<evidence type="ECO:0000313" key="4">
    <source>
        <dbReference type="Proteomes" id="UP000297716"/>
    </source>
</evidence>
<accession>A0A4Z0YIS6</accession>